<dbReference type="PROSITE" id="PS50297">
    <property type="entry name" value="ANK_REP_REGION"/>
    <property type="match status" value="1"/>
</dbReference>
<keyword evidence="4" id="KW-0808">Transferase</keyword>
<dbReference type="GO" id="GO:0061630">
    <property type="term" value="F:ubiquitin protein ligase activity"/>
    <property type="evidence" value="ECO:0007669"/>
    <property type="project" value="UniProtKB-EC"/>
</dbReference>
<dbReference type="PANTHER" id="PTHR11685">
    <property type="entry name" value="RBR FAMILY RING FINGER AND IBR DOMAIN-CONTAINING"/>
    <property type="match status" value="1"/>
</dbReference>
<reference evidence="15" key="1">
    <citation type="submission" date="2013-04" db="EMBL/GenBank/DDBJ databases">
        <authorList>
            <person name="Qu J."/>
            <person name="Murali S.C."/>
            <person name="Bandaranaike D."/>
            <person name="Bellair M."/>
            <person name="Blankenburg K."/>
            <person name="Chao H."/>
            <person name="Dinh H."/>
            <person name="Doddapaneni H."/>
            <person name="Downs B."/>
            <person name="Dugan-Rocha S."/>
            <person name="Elkadiri S."/>
            <person name="Gnanaolivu R.D."/>
            <person name="Hernandez B."/>
            <person name="Javaid M."/>
            <person name="Jayaseelan J.C."/>
            <person name="Lee S."/>
            <person name="Li M."/>
            <person name="Ming W."/>
            <person name="Munidasa M."/>
            <person name="Muniz J."/>
            <person name="Nguyen L."/>
            <person name="Ongeri F."/>
            <person name="Osuji N."/>
            <person name="Pu L.-L."/>
            <person name="Puazo M."/>
            <person name="Qu C."/>
            <person name="Quiroz J."/>
            <person name="Raj R."/>
            <person name="Weissenberger G."/>
            <person name="Xin Y."/>
            <person name="Zou X."/>
            <person name="Han Y."/>
            <person name="Richards S."/>
            <person name="Worley K."/>
            <person name="Muzny D."/>
            <person name="Gibbs R."/>
        </authorList>
    </citation>
    <scope>NUCLEOTIDE SEQUENCE</scope>
    <source>
        <strain evidence="15">Sampled in the wild</strain>
    </source>
</reference>
<feature type="compositionally biased region" description="Pro residues" evidence="12">
    <location>
        <begin position="238"/>
        <end position="249"/>
    </location>
</feature>
<organism evidence="15 16">
    <name type="scientific">Ladona fulva</name>
    <name type="common">Scarce chaser dragonfly</name>
    <name type="synonym">Libellula fulva</name>
    <dbReference type="NCBI Taxonomy" id="123851"/>
    <lineage>
        <taxon>Eukaryota</taxon>
        <taxon>Metazoa</taxon>
        <taxon>Ecdysozoa</taxon>
        <taxon>Arthropoda</taxon>
        <taxon>Hexapoda</taxon>
        <taxon>Insecta</taxon>
        <taxon>Pterygota</taxon>
        <taxon>Palaeoptera</taxon>
        <taxon>Odonata</taxon>
        <taxon>Epiprocta</taxon>
        <taxon>Anisoptera</taxon>
        <taxon>Libelluloidea</taxon>
        <taxon>Libellulidae</taxon>
        <taxon>Ladona</taxon>
    </lineage>
</organism>
<dbReference type="OrthoDB" id="69641at2759"/>
<evidence type="ECO:0000256" key="1">
    <source>
        <dbReference type="ARBA" id="ARBA00001798"/>
    </source>
</evidence>
<dbReference type="PROSITE" id="PS50088">
    <property type="entry name" value="ANK_REPEAT"/>
    <property type="match status" value="1"/>
</dbReference>
<keyword evidence="7 11" id="KW-0863">Zinc-finger</keyword>
<keyword evidence="16" id="KW-1185">Reference proteome</keyword>
<evidence type="ECO:0000259" key="14">
    <source>
        <dbReference type="PROSITE" id="PS51873"/>
    </source>
</evidence>
<sequence>MKHLLRTFLNDLTGNPNKRNGSNETALHCACLPTPQKSPSAHERRAACVALLLQWRGAVLTPSGERERVDLHAQDESGNTALHNAAASGLRRCVELLIGHGSPLFIENHDRLTPCDLAVRSLHLEVAQLLETKMVFAEGGDTINEAELSLPSNGDEEDESDEVYSGLRTQDLQEAKDRLLVETSDMLHIPLFTAEALLRDNEWSREALLEKWMKEPVLCCQLAGVQPPASALHHSDLCPPPPPLSPPPASGSLSRCEISSVNDDGDCVQSSAESKDDSEENPKDQVCEICTDVIPEWDEAVHISCEHRFCTSCWEAYLTVKIREGDAHRILCPAFHCHYLVPAEIIERLVSPEMARRYLQFDIKAFVDGNRSIKWCPMPGCGRAVRLPEVERVQPISSAPSTSPPSSPGWPPPVVSHAVDCGRGHLFCWECLGEAHAPSGCAQWREWKRKILEVRPEELRPSPPATALEMEDAANCLWLATLRNQKMQELNRFLHYYTRFKNHENSQRMEEPLLRANFLPITESAEKGTRFIEEGVKELLKARRVLCGSYVYGYYLRDNGYNKAIFEFMQCKFDFCWVCLESWKKHSSATGGYFRCNRYEAVNKADEKRGILISENELEEVTEKLSETLARPYLRTPRGVIIQTSALTRRRRREFVRAVSRGLVPPETPPSVRHVSDGLIPRGPGTSEEVSILF</sequence>
<feature type="compositionally biased region" description="Polar residues" evidence="12">
    <location>
        <begin position="257"/>
        <end position="272"/>
    </location>
</feature>
<dbReference type="Proteomes" id="UP000792457">
    <property type="component" value="Unassembled WGS sequence"/>
</dbReference>
<dbReference type="InterPro" id="IPR002110">
    <property type="entry name" value="Ankyrin_rpt"/>
</dbReference>
<evidence type="ECO:0000313" key="16">
    <source>
        <dbReference type="Proteomes" id="UP000792457"/>
    </source>
</evidence>
<dbReference type="InterPro" id="IPR001841">
    <property type="entry name" value="Znf_RING"/>
</dbReference>
<dbReference type="SMART" id="SM00647">
    <property type="entry name" value="IBR"/>
    <property type="match status" value="1"/>
</dbReference>
<dbReference type="Pfam" id="PF19422">
    <property type="entry name" value="Ariadne"/>
    <property type="match status" value="1"/>
</dbReference>
<proteinExistence type="inferred from homology"/>
<dbReference type="InterPro" id="IPR045840">
    <property type="entry name" value="Ariadne"/>
</dbReference>
<keyword evidence="5" id="KW-0479">Metal-binding</keyword>
<dbReference type="EC" id="2.3.2.31" evidence="3"/>
<accession>A0A8K0KIC5</accession>
<feature type="region of interest" description="Disordered" evidence="12">
    <location>
        <begin position="231"/>
        <end position="282"/>
    </location>
</feature>
<dbReference type="FunFam" id="3.30.40.10:FF:000019">
    <property type="entry name" value="RBR-type E3 ubiquitin transferase"/>
    <property type="match status" value="1"/>
</dbReference>
<feature type="domain" description="RING-type" evidence="14">
    <location>
        <begin position="283"/>
        <end position="600"/>
    </location>
</feature>
<comment type="similarity">
    <text evidence="2">Belongs to the RBR family. Ariadne subfamily.</text>
</comment>
<evidence type="ECO:0000256" key="5">
    <source>
        <dbReference type="ARBA" id="ARBA00022723"/>
    </source>
</evidence>
<comment type="catalytic activity">
    <reaction evidence="1">
        <text>[E2 ubiquitin-conjugating enzyme]-S-ubiquitinyl-L-cysteine + [acceptor protein]-L-lysine = [E2 ubiquitin-conjugating enzyme]-L-cysteine + [acceptor protein]-N(6)-ubiquitinyl-L-lysine.</text>
        <dbReference type="EC" id="2.3.2.31"/>
    </reaction>
</comment>
<feature type="domain" description="RING-type" evidence="13">
    <location>
        <begin position="287"/>
        <end position="333"/>
    </location>
</feature>
<dbReference type="Pfam" id="PF12796">
    <property type="entry name" value="Ank_2"/>
    <property type="match status" value="1"/>
</dbReference>
<dbReference type="InterPro" id="IPR031127">
    <property type="entry name" value="E3_UB_ligase_RBR"/>
</dbReference>
<evidence type="ECO:0000256" key="12">
    <source>
        <dbReference type="SAM" id="MobiDB-lite"/>
    </source>
</evidence>
<evidence type="ECO:0000256" key="2">
    <source>
        <dbReference type="ARBA" id="ARBA00005884"/>
    </source>
</evidence>
<evidence type="ECO:0000256" key="3">
    <source>
        <dbReference type="ARBA" id="ARBA00012251"/>
    </source>
</evidence>
<dbReference type="GO" id="GO:0016567">
    <property type="term" value="P:protein ubiquitination"/>
    <property type="evidence" value="ECO:0007669"/>
    <property type="project" value="InterPro"/>
</dbReference>
<evidence type="ECO:0000256" key="6">
    <source>
        <dbReference type="ARBA" id="ARBA00022737"/>
    </source>
</evidence>
<keyword evidence="8" id="KW-0833">Ubl conjugation pathway</keyword>
<dbReference type="SMART" id="SM00248">
    <property type="entry name" value="ANK"/>
    <property type="match status" value="2"/>
</dbReference>
<dbReference type="Pfam" id="PF01485">
    <property type="entry name" value="IBR"/>
    <property type="match status" value="1"/>
</dbReference>
<dbReference type="PROSITE" id="PS50089">
    <property type="entry name" value="ZF_RING_2"/>
    <property type="match status" value="1"/>
</dbReference>
<keyword evidence="10" id="KW-0040">ANK repeat</keyword>
<evidence type="ECO:0000259" key="13">
    <source>
        <dbReference type="PROSITE" id="PS50089"/>
    </source>
</evidence>
<evidence type="ECO:0000256" key="11">
    <source>
        <dbReference type="PROSITE-ProRule" id="PRU00175"/>
    </source>
</evidence>
<protein>
    <recommendedName>
        <fullName evidence="3">RBR-type E3 ubiquitin transferase</fullName>
        <ecNumber evidence="3">2.3.2.31</ecNumber>
    </recommendedName>
</protein>
<evidence type="ECO:0000256" key="4">
    <source>
        <dbReference type="ARBA" id="ARBA00022679"/>
    </source>
</evidence>
<keyword evidence="6" id="KW-0677">Repeat</keyword>
<reference evidence="15" key="2">
    <citation type="submission" date="2017-10" db="EMBL/GenBank/DDBJ databases">
        <title>Ladona fulva Genome sequencing and assembly.</title>
        <authorList>
            <person name="Murali S."/>
            <person name="Richards S."/>
            <person name="Bandaranaike D."/>
            <person name="Bellair M."/>
            <person name="Blankenburg K."/>
            <person name="Chao H."/>
            <person name="Dinh H."/>
            <person name="Doddapaneni H."/>
            <person name="Dugan-Rocha S."/>
            <person name="Elkadiri S."/>
            <person name="Gnanaolivu R."/>
            <person name="Hernandez B."/>
            <person name="Skinner E."/>
            <person name="Javaid M."/>
            <person name="Lee S."/>
            <person name="Li M."/>
            <person name="Ming W."/>
            <person name="Munidasa M."/>
            <person name="Muniz J."/>
            <person name="Nguyen L."/>
            <person name="Hughes D."/>
            <person name="Osuji N."/>
            <person name="Pu L.-L."/>
            <person name="Puazo M."/>
            <person name="Qu C."/>
            <person name="Quiroz J."/>
            <person name="Raj R."/>
            <person name="Weissenberger G."/>
            <person name="Xin Y."/>
            <person name="Zou X."/>
            <person name="Han Y."/>
            <person name="Worley K."/>
            <person name="Muzny D."/>
            <person name="Gibbs R."/>
        </authorList>
    </citation>
    <scope>NUCLEOTIDE SEQUENCE</scope>
    <source>
        <strain evidence="15">Sampled in the wild</strain>
    </source>
</reference>
<dbReference type="Gene3D" id="3.30.40.10">
    <property type="entry name" value="Zinc/RING finger domain, C3HC4 (zinc finger)"/>
    <property type="match status" value="1"/>
</dbReference>
<dbReference type="CDD" id="cd20346">
    <property type="entry name" value="BRcat_RBR_ANKIB1"/>
    <property type="match status" value="1"/>
</dbReference>
<dbReference type="SUPFAM" id="SSF48403">
    <property type="entry name" value="Ankyrin repeat"/>
    <property type="match status" value="1"/>
</dbReference>
<evidence type="ECO:0000313" key="15">
    <source>
        <dbReference type="EMBL" id="KAG8232843.1"/>
    </source>
</evidence>
<dbReference type="InterPro" id="IPR013083">
    <property type="entry name" value="Znf_RING/FYVE/PHD"/>
</dbReference>
<keyword evidence="9" id="KW-0862">Zinc</keyword>
<dbReference type="PROSITE" id="PS51873">
    <property type="entry name" value="TRIAD"/>
    <property type="match status" value="1"/>
</dbReference>
<evidence type="ECO:0000256" key="9">
    <source>
        <dbReference type="ARBA" id="ARBA00022833"/>
    </source>
</evidence>
<evidence type="ECO:0000256" key="8">
    <source>
        <dbReference type="ARBA" id="ARBA00022786"/>
    </source>
</evidence>
<dbReference type="InterPro" id="IPR036770">
    <property type="entry name" value="Ankyrin_rpt-contain_sf"/>
</dbReference>
<name>A0A8K0KIC5_LADFU</name>
<dbReference type="GO" id="GO:0008270">
    <property type="term" value="F:zinc ion binding"/>
    <property type="evidence" value="ECO:0007669"/>
    <property type="project" value="UniProtKB-KW"/>
</dbReference>
<dbReference type="Gene3D" id="1.25.40.20">
    <property type="entry name" value="Ankyrin repeat-containing domain"/>
    <property type="match status" value="1"/>
</dbReference>
<dbReference type="InterPro" id="IPR044066">
    <property type="entry name" value="TRIAD_supradom"/>
</dbReference>
<dbReference type="SUPFAM" id="SSF57850">
    <property type="entry name" value="RING/U-box"/>
    <property type="match status" value="2"/>
</dbReference>
<dbReference type="InterPro" id="IPR002867">
    <property type="entry name" value="IBR_dom"/>
</dbReference>
<dbReference type="EMBL" id="KZ308661">
    <property type="protein sequence ID" value="KAG8232843.1"/>
    <property type="molecule type" value="Genomic_DNA"/>
</dbReference>
<evidence type="ECO:0000256" key="10">
    <source>
        <dbReference type="PROSITE-ProRule" id="PRU00023"/>
    </source>
</evidence>
<dbReference type="AlphaFoldDB" id="A0A8K0KIC5"/>
<evidence type="ECO:0000256" key="7">
    <source>
        <dbReference type="ARBA" id="ARBA00022771"/>
    </source>
</evidence>
<gene>
    <name evidence="15" type="ORF">J437_LFUL012647</name>
</gene>
<comment type="caution">
    <text evidence="15">The sequence shown here is derived from an EMBL/GenBank/DDBJ whole genome shotgun (WGS) entry which is preliminary data.</text>
</comment>
<feature type="repeat" description="ANK" evidence="10">
    <location>
        <begin position="77"/>
        <end position="109"/>
    </location>
</feature>
<dbReference type="Gene3D" id="1.20.120.1750">
    <property type="match status" value="2"/>
</dbReference>